<reference evidence="2" key="1">
    <citation type="journal article" date="2020" name="Stud. Mycol.">
        <title>101 Dothideomycetes genomes: a test case for predicting lifestyles and emergence of pathogens.</title>
        <authorList>
            <person name="Haridas S."/>
            <person name="Albert R."/>
            <person name="Binder M."/>
            <person name="Bloem J."/>
            <person name="Labutti K."/>
            <person name="Salamov A."/>
            <person name="Andreopoulos B."/>
            <person name="Baker S."/>
            <person name="Barry K."/>
            <person name="Bills G."/>
            <person name="Bluhm B."/>
            <person name="Cannon C."/>
            <person name="Castanera R."/>
            <person name="Culley D."/>
            <person name="Daum C."/>
            <person name="Ezra D."/>
            <person name="Gonzalez J."/>
            <person name="Henrissat B."/>
            <person name="Kuo A."/>
            <person name="Liang C."/>
            <person name="Lipzen A."/>
            <person name="Lutzoni F."/>
            <person name="Magnuson J."/>
            <person name="Mondo S."/>
            <person name="Nolan M."/>
            <person name="Ohm R."/>
            <person name="Pangilinan J."/>
            <person name="Park H.-J."/>
            <person name="Ramirez L."/>
            <person name="Alfaro M."/>
            <person name="Sun H."/>
            <person name="Tritt A."/>
            <person name="Yoshinaga Y."/>
            <person name="Zwiers L.-H."/>
            <person name="Turgeon B."/>
            <person name="Goodwin S."/>
            <person name="Spatafora J."/>
            <person name="Crous P."/>
            <person name="Grigoriev I."/>
        </authorList>
    </citation>
    <scope>NUCLEOTIDE SEQUENCE</scope>
    <source>
        <strain evidence="2">CBS 119925</strain>
    </source>
</reference>
<organism evidence="2 3">
    <name type="scientific">Sporormia fimetaria CBS 119925</name>
    <dbReference type="NCBI Taxonomy" id="1340428"/>
    <lineage>
        <taxon>Eukaryota</taxon>
        <taxon>Fungi</taxon>
        <taxon>Dikarya</taxon>
        <taxon>Ascomycota</taxon>
        <taxon>Pezizomycotina</taxon>
        <taxon>Dothideomycetes</taxon>
        <taxon>Pleosporomycetidae</taxon>
        <taxon>Pleosporales</taxon>
        <taxon>Sporormiaceae</taxon>
        <taxon>Sporormia</taxon>
    </lineage>
</organism>
<dbReference type="PANTHER" id="PTHR35041:SF6">
    <property type="entry name" value="FORMYLMETHIONINE DEFORMYLASE-LIKE PROTEIN-RELATED"/>
    <property type="match status" value="1"/>
</dbReference>
<name>A0A6A6V8A5_9PLEO</name>
<evidence type="ECO:0000313" key="2">
    <source>
        <dbReference type="EMBL" id="KAF2745377.1"/>
    </source>
</evidence>
<evidence type="ECO:0000256" key="1">
    <source>
        <dbReference type="SAM" id="Phobius"/>
    </source>
</evidence>
<feature type="transmembrane region" description="Helical" evidence="1">
    <location>
        <begin position="133"/>
        <end position="156"/>
    </location>
</feature>
<protein>
    <submittedName>
        <fullName evidence="2">Uncharacterized protein</fullName>
    </submittedName>
</protein>
<keyword evidence="1" id="KW-0472">Membrane</keyword>
<dbReference type="PANTHER" id="PTHR35041">
    <property type="entry name" value="MEDIATOR OF RNA POLYMERASE II TRANSCRIPTION SUBUNIT 1"/>
    <property type="match status" value="1"/>
</dbReference>
<dbReference type="Proteomes" id="UP000799440">
    <property type="component" value="Unassembled WGS sequence"/>
</dbReference>
<feature type="transmembrane region" description="Helical" evidence="1">
    <location>
        <begin position="554"/>
        <end position="576"/>
    </location>
</feature>
<dbReference type="AlphaFoldDB" id="A0A6A6V8A5"/>
<keyword evidence="3" id="KW-1185">Reference proteome</keyword>
<keyword evidence="1" id="KW-0812">Transmembrane</keyword>
<accession>A0A6A6V8A5</accession>
<feature type="transmembrane region" description="Helical" evidence="1">
    <location>
        <begin position="79"/>
        <end position="105"/>
    </location>
</feature>
<evidence type="ECO:0000313" key="3">
    <source>
        <dbReference type="Proteomes" id="UP000799440"/>
    </source>
</evidence>
<feature type="transmembrane region" description="Helical" evidence="1">
    <location>
        <begin position="32"/>
        <end position="59"/>
    </location>
</feature>
<dbReference type="EMBL" id="MU006583">
    <property type="protein sequence ID" value="KAF2745377.1"/>
    <property type="molecule type" value="Genomic_DNA"/>
</dbReference>
<sequence>MNLWGKKRSLPQAQKLGDDASTAQESAGRTHWYTVVFIIGPFLVGLAFAVGHFCFFQFLNGRPVDDFAIGQSFVSTISLLLITAFRLCMVGCVGLCFAQHLWYVLRRTALPIFRVEQLFSVRSNPLILGNPRLLWTAPMLFSMAVYIWFIELAAVYPPGALVVESKPFLSVQETNIPVVNAPISKIYDPWTESGTYPIFSDVVNGSLNAGESGVTFMGPLKSLTSLSKYVLAAGDIVDLPPPVAQNLSYSLQFRAPQVSCVQKIANTTIVMTRPEPAPRGEVSIGIHIDDIRFQPNVFESLWDNDHTYTLTTRRFFGYYVDAPLDYSDTNYYELVRLKDRRFFFATEETNLTCETLSVLYDVDVTYVNGRQQLGYSMSDAQPLSLGSNQFDVSNSGPTESGSAAWREKLKSGLENWSVFSLADAPLRLLNYSLALEYEARDGIAGQWRRENGSVTDIATLTEFGNTVPSPLDGSIFDSTRFQNERSEGLLQILGDEKMPIFDPRNLAINTTSINALLTNITISSLRLGVQTAPIPVTISTLRNIYSFSDRITFFLPYGLCLGFAVIYVVIGIRALLLNGVPSTDGGFLQIMVSTRGRTVMEDLVLKHGVVGTRNLPKELLEMKVRFGELMEAVEEIPMGAGSAGDGLSPRRLRPTRTVTFGTVDETVPLRRGRTDSGLSP</sequence>
<proteinExistence type="predicted"/>
<keyword evidence="1" id="KW-1133">Transmembrane helix</keyword>
<gene>
    <name evidence="2" type="ORF">M011DRAFT_479202</name>
</gene>
<dbReference type="OrthoDB" id="5322539at2759"/>